<sequence>MKKISQQATVKVWEAIFEQPIANAEQLKKIIGLAPSIVRKAIRQLTDLNMIFGDDRQRNRRYYQYDLIRVMNS</sequence>
<dbReference type="InterPro" id="IPR036388">
    <property type="entry name" value="WH-like_DNA-bd_sf"/>
</dbReference>
<comment type="caution">
    <text evidence="1">The sequence shown here is derived from an EMBL/GenBank/DDBJ whole genome shotgun (WGS) entry which is preliminary data.</text>
</comment>
<protein>
    <recommendedName>
        <fullName evidence="3">MarR family transcriptional regulator</fullName>
    </recommendedName>
</protein>
<evidence type="ECO:0000313" key="1">
    <source>
        <dbReference type="EMBL" id="MFD2912380.1"/>
    </source>
</evidence>
<evidence type="ECO:0008006" key="3">
    <source>
        <dbReference type="Google" id="ProtNLM"/>
    </source>
</evidence>
<dbReference type="SUPFAM" id="SSF46785">
    <property type="entry name" value="Winged helix' DNA-binding domain"/>
    <property type="match status" value="1"/>
</dbReference>
<proteinExistence type="predicted"/>
<dbReference type="Gene3D" id="1.10.10.10">
    <property type="entry name" value="Winged helix-like DNA-binding domain superfamily/Winged helix DNA-binding domain"/>
    <property type="match status" value="1"/>
</dbReference>
<dbReference type="EMBL" id="JBHUPG010000019">
    <property type="protein sequence ID" value="MFD2912380.1"/>
    <property type="molecule type" value="Genomic_DNA"/>
</dbReference>
<name>A0ABW5ZJ52_9BACL</name>
<organism evidence="1 2">
    <name type="scientific">Jeotgalibacillus terrae</name>
    <dbReference type="NCBI Taxonomy" id="587735"/>
    <lineage>
        <taxon>Bacteria</taxon>
        <taxon>Bacillati</taxon>
        <taxon>Bacillota</taxon>
        <taxon>Bacilli</taxon>
        <taxon>Bacillales</taxon>
        <taxon>Caryophanaceae</taxon>
        <taxon>Jeotgalibacillus</taxon>
    </lineage>
</organism>
<gene>
    <name evidence="1" type="ORF">ACFS5P_10880</name>
</gene>
<dbReference type="InterPro" id="IPR036390">
    <property type="entry name" value="WH_DNA-bd_sf"/>
</dbReference>
<evidence type="ECO:0000313" key="2">
    <source>
        <dbReference type="Proteomes" id="UP001597561"/>
    </source>
</evidence>
<dbReference type="RefSeq" id="WP_204728927.1">
    <property type="nucleotide sequence ID" value="NZ_JAFBDK010000005.1"/>
</dbReference>
<reference evidence="2" key="1">
    <citation type="journal article" date="2019" name="Int. J. Syst. Evol. Microbiol.">
        <title>The Global Catalogue of Microorganisms (GCM) 10K type strain sequencing project: providing services to taxonomists for standard genome sequencing and annotation.</title>
        <authorList>
            <consortium name="The Broad Institute Genomics Platform"/>
            <consortium name="The Broad Institute Genome Sequencing Center for Infectious Disease"/>
            <person name="Wu L."/>
            <person name="Ma J."/>
        </authorList>
    </citation>
    <scope>NUCLEOTIDE SEQUENCE [LARGE SCALE GENOMIC DNA]</scope>
    <source>
        <strain evidence="2">KCTC 13528</strain>
    </source>
</reference>
<accession>A0ABW5ZJ52</accession>
<keyword evidence="2" id="KW-1185">Reference proteome</keyword>
<dbReference type="Proteomes" id="UP001597561">
    <property type="component" value="Unassembled WGS sequence"/>
</dbReference>